<accession>A0A7X2TEI8</accession>
<reference evidence="1 2" key="1">
    <citation type="submission" date="2019-08" db="EMBL/GenBank/DDBJ databases">
        <title>In-depth cultivation of the pig gut microbiome towards novel bacterial diversity and tailored functional studies.</title>
        <authorList>
            <person name="Wylensek D."/>
            <person name="Hitch T.C.A."/>
            <person name="Clavel T."/>
        </authorList>
    </citation>
    <scope>NUCLEOTIDE SEQUENCE [LARGE SCALE GENOMIC DNA]</scope>
    <source>
        <strain evidence="1 2">Oil+RF-744-GAM-WT-6</strain>
    </source>
</reference>
<proteinExistence type="predicted"/>
<evidence type="ECO:0000313" key="1">
    <source>
        <dbReference type="EMBL" id="MSS57694.1"/>
    </source>
</evidence>
<comment type="caution">
    <text evidence="1">The sequence shown here is derived from an EMBL/GenBank/DDBJ whole genome shotgun (WGS) entry which is preliminary data.</text>
</comment>
<keyword evidence="2" id="KW-1185">Reference proteome</keyword>
<protein>
    <recommendedName>
        <fullName evidence="3">YolD-like protein</fullName>
    </recommendedName>
</protein>
<evidence type="ECO:0008006" key="3">
    <source>
        <dbReference type="Google" id="ProtNLM"/>
    </source>
</evidence>
<name>A0A7X2TEI8_9FIRM</name>
<evidence type="ECO:0000313" key="2">
    <source>
        <dbReference type="Proteomes" id="UP000461880"/>
    </source>
</evidence>
<dbReference type="Proteomes" id="UP000461880">
    <property type="component" value="Unassembled WGS sequence"/>
</dbReference>
<dbReference type="AlphaFoldDB" id="A0A7X2TEI8"/>
<dbReference type="EMBL" id="VUMN01000002">
    <property type="protein sequence ID" value="MSS57694.1"/>
    <property type="molecule type" value="Genomic_DNA"/>
</dbReference>
<gene>
    <name evidence="1" type="ORF">FYJ51_02075</name>
</gene>
<dbReference type="RefSeq" id="WP_154502667.1">
    <property type="nucleotide sequence ID" value="NZ_VUMN01000002.1"/>
</dbReference>
<organism evidence="1 2">
    <name type="scientific">Stecheria intestinalis</name>
    <dbReference type="NCBI Taxonomy" id="2606630"/>
    <lineage>
        <taxon>Bacteria</taxon>
        <taxon>Bacillati</taxon>
        <taxon>Bacillota</taxon>
        <taxon>Erysipelotrichia</taxon>
        <taxon>Erysipelotrichales</taxon>
        <taxon>Erysipelotrichaceae</taxon>
        <taxon>Stecheria</taxon>
    </lineage>
</organism>
<sequence length="164" mass="19182">MSERSEVYQIGMMQCPENFRYRSVLERGKPVHNGDYFSLRHPKMACSRRAKLFAPFAALSGFEEKIRAEEETLAPRRFPDAEAQEELNRKLNMLAEMTAQKQNPVRAEVCFFQSMETERKNGFRELGVYETICGRVMAVCSEEQQLILENRCIRFADLYRLIIL</sequence>